<proteinExistence type="predicted"/>
<protein>
    <recommendedName>
        <fullName evidence="5">DUF1003 domain-containing protein</fullName>
    </recommendedName>
</protein>
<reference evidence="4" key="1">
    <citation type="journal article" date="2019" name="Int. J. Syst. Evol. Microbiol.">
        <title>The Global Catalogue of Microorganisms (GCM) 10K type strain sequencing project: providing services to taxonomists for standard genome sequencing and annotation.</title>
        <authorList>
            <consortium name="The Broad Institute Genomics Platform"/>
            <consortium name="The Broad Institute Genome Sequencing Center for Infectious Disease"/>
            <person name="Wu L."/>
            <person name="Ma J."/>
        </authorList>
    </citation>
    <scope>NUCLEOTIDE SEQUENCE [LARGE SCALE GENOMIC DNA]</scope>
    <source>
        <strain evidence="4">JCM 18514</strain>
    </source>
</reference>
<accession>A0ABP9SDI3</accession>
<comment type="caution">
    <text evidence="3">The sequence shown here is derived from an EMBL/GenBank/DDBJ whole genome shotgun (WGS) entry which is preliminary data.</text>
</comment>
<name>A0ABP9SDI3_9MICC</name>
<dbReference type="Proteomes" id="UP001500200">
    <property type="component" value="Unassembled WGS sequence"/>
</dbReference>
<evidence type="ECO:0000313" key="4">
    <source>
        <dbReference type="Proteomes" id="UP001500200"/>
    </source>
</evidence>
<gene>
    <name evidence="3" type="ORF">GCM10023346_19320</name>
</gene>
<keyword evidence="4" id="KW-1185">Reference proteome</keyword>
<evidence type="ECO:0000256" key="1">
    <source>
        <dbReference type="SAM" id="MobiDB-lite"/>
    </source>
</evidence>
<dbReference type="InterPro" id="IPR010406">
    <property type="entry name" value="DUF1003"/>
</dbReference>
<feature type="compositionally biased region" description="Low complexity" evidence="1">
    <location>
        <begin position="165"/>
        <end position="175"/>
    </location>
</feature>
<dbReference type="EMBL" id="BAABKK010000011">
    <property type="protein sequence ID" value="GAA5193713.1"/>
    <property type="molecule type" value="Genomic_DNA"/>
</dbReference>
<keyword evidence="2" id="KW-0472">Membrane</keyword>
<feature type="region of interest" description="Disordered" evidence="1">
    <location>
        <begin position="163"/>
        <end position="233"/>
    </location>
</feature>
<feature type="transmembrane region" description="Helical" evidence="2">
    <location>
        <begin position="77"/>
        <end position="97"/>
    </location>
</feature>
<evidence type="ECO:0000256" key="2">
    <source>
        <dbReference type="SAM" id="Phobius"/>
    </source>
</evidence>
<feature type="transmembrane region" description="Helical" evidence="2">
    <location>
        <begin position="47"/>
        <end position="71"/>
    </location>
</feature>
<evidence type="ECO:0008006" key="5">
    <source>
        <dbReference type="Google" id="ProtNLM"/>
    </source>
</evidence>
<organism evidence="3 4">
    <name type="scientific">Arthrobacter gyeryongensis</name>
    <dbReference type="NCBI Taxonomy" id="1650592"/>
    <lineage>
        <taxon>Bacteria</taxon>
        <taxon>Bacillati</taxon>
        <taxon>Actinomycetota</taxon>
        <taxon>Actinomycetes</taxon>
        <taxon>Micrococcales</taxon>
        <taxon>Micrococcaceae</taxon>
        <taxon>Arthrobacter</taxon>
    </lineage>
</organism>
<keyword evidence="2" id="KW-1133">Transmembrane helix</keyword>
<keyword evidence="2" id="KW-0812">Transmembrane</keyword>
<evidence type="ECO:0000313" key="3">
    <source>
        <dbReference type="EMBL" id="GAA5193713.1"/>
    </source>
</evidence>
<sequence length="233" mass="26182">MAEKPTSGGLDTPLELRSRMLPNFGSDPDAFGRFAERFARYMGTANFLFYMTIFVIVWIAFNVIGLFGFQWDPYPFILLNLFFSTQASYAAPLILLAQNRQDDRDRVTIEQDRARDERNLADTEYLTREVAALRIALREVATRDYVRAELRSLLSDLLEAQEELGPNNSGGSNNGEKAKDKIKDKRNKQRNPPTQQIPKVHPAHSNAEQSAPDLSAVGTSPARHSTPPAQPES</sequence>
<dbReference type="PANTHER" id="PTHR41386">
    <property type="entry name" value="INTEGRAL MEMBRANE PROTEIN-RELATED"/>
    <property type="match status" value="1"/>
</dbReference>
<dbReference type="Pfam" id="PF06210">
    <property type="entry name" value="DUF1003"/>
    <property type="match status" value="1"/>
</dbReference>
<dbReference type="PANTHER" id="PTHR41386:SF1">
    <property type="entry name" value="MEMBRANE PROTEIN"/>
    <property type="match status" value="1"/>
</dbReference>